<comment type="caution">
    <text evidence="2">The sequence shown here is derived from an EMBL/GenBank/DDBJ whole genome shotgun (WGS) entry which is preliminary data.</text>
</comment>
<sequence>MLIAGVAVAICGLLMYEVIDIFGTLEQQWVGNRVSVAVASAMNAGAAYIGTAVKTVVLILLAIGTDFFMARGMNEQDADMLTRGIGIICALALNLWLLYYLVFKRRWVTLSLR</sequence>
<accession>A0A1F6E5S2</accession>
<feature type="transmembrane region" description="Helical" evidence="1">
    <location>
        <begin position="46"/>
        <end position="64"/>
    </location>
</feature>
<feature type="transmembrane region" description="Helical" evidence="1">
    <location>
        <begin position="84"/>
        <end position="103"/>
    </location>
</feature>
<organism evidence="2 3">
    <name type="scientific">Candidatus Kaiserbacteria bacterium RIFCSPHIGHO2_02_FULL_55_25</name>
    <dbReference type="NCBI Taxonomy" id="1798498"/>
    <lineage>
        <taxon>Bacteria</taxon>
        <taxon>Candidatus Kaiseribacteriota</taxon>
    </lineage>
</organism>
<reference evidence="2 3" key="1">
    <citation type="journal article" date="2016" name="Nat. Commun.">
        <title>Thousands of microbial genomes shed light on interconnected biogeochemical processes in an aquifer system.</title>
        <authorList>
            <person name="Anantharaman K."/>
            <person name="Brown C.T."/>
            <person name="Hug L.A."/>
            <person name="Sharon I."/>
            <person name="Castelle C.J."/>
            <person name="Probst A.J."/>
            <person name="Thomas B.C."/>
            <person name="Singh A."/>
            <person name="Wilkins M.J."/>
            <person name="Karaoz U."/>
            <person name="Brodie E.L."/>
            <person name="Williams K.H."/>
            <person name="Hubbard S.S."/>
            <person name="Banfield J.F."/>
        </authorList>
    </citation>
    <scope>NUCLEOTIDE SEQUENCE [LARGE SCALE GENOMIC DNA]</scope>
</reference>
<feature type="transmembrane region" description="Helical" evidence="1">
    <location>
        <begin position="6"/>
        <end position="25"/>
    </location>
</feature>
<evidence type="ECO:0000313" key="2">
    <source>
        <dbReference type="EMBL" id="OGG69006.1"/>
    </source>
</evidence>
<protein>
    <submittedName>
        <fullName evidence="2">Uncharacterized protein</fullName>
    </submittedName>
</protein>
<keyword evidence="1" id="KW-0472">Membrane</keyword>
<proteinExistence type="predicted"/>
<keyword evidence="1" id="KW-1133">Transmembrane helix</keyword>
<dbReference type="AlphaFoldDB" id="A0A1F6E5S2"/>
<dbReference type="EMBL" id="MFLL01000024">
    <property type="protein sequence ID" value="OGG69006.1"/>
    <property type="molecule type" value="Genomic_DNA"/>
</dbReference>
<dbReference type="Proteomes" id="UP000176914">
    <property type="component" value="Unassembled WGS sequence"/>
</dbReference>
<evidence type="ECO:0000256" key="1">
    <source>
        <dbReference type="SAM" id="Phobius"/>
    </source>
</evidence>
<keyword evidence="1" id="KW-0812">Transmembrane</keyword>
<evidence type="ECO:0000313" key="3">
    <source>
        <dbReference type="Proteomes" id="UP000176914"/>
    </source>
</evidence>
<gene>
    <name evidence="2" type="ORF">A3C20_01535</name>
</gene>
<name>A0A1F6E5S2_9BACT</name>